<comment type="subcellular location">
    <subcellularLocation>
        <location evidence="1">Cytoplasm</location>
    </subcellularLocation>
</comment>
<name>A0A6A2XVL9_HIBSY</name>
<proteinExistence type="inferred from homology"/>
<keyword evidence="6" id="KW-1185">Reference proteome</keyword>
<dbReference type="SUPFAM" id="SSF52833">
    <property type="entry name" value="Thioredoxin-like"/>
    <property type="match status" value="1"/>
</dbReference>
<dbReference type="GO" id="GO:0005737">
    <property type="term" value="C:cytoplasm"/>
    <property type="evidence" value="ECO:0007669"/>
    <property type="project" value="UniProtKB-SubCell"/>
</dbReference>
<keyword evidence="4" id="KW-0676">Redox-active center</keyword>
<reference evidence="5" key="1">
    <citation type="submission" date="2019-09" db="EMBL/GenBank/DDBJ databases">
        <title>Draft genome information of white flower Hibiscus syriacus.</title>
        <authorList>
            <person name="Kim Y.-M."/>
        </authorList>
    </citation>
    <scope>NUCLEOTIDE SEQUENCE [LARGE SCALE GENOMIC DNA]</scope>
    <source>
        <strain evidence="5">YM2019G1</strain>
    </source>
</reference>
<dbReference type="PROSITE" id="PS51354">
    <property type="entry name" value="GLUTAREDOXIN_2"/>
    <property type="match status" value="1"/>
</dbReference>
<dbReference type="Proteomes" id="UP000436088">
    <property type="component" value="Unassembled WGS sequence"/>
</dbReference>
<evidence type="ECO:0000313" key="5">
    <source>
        <dbReference type="EMBL" id="KAE8679608.1"/>
    </source>
</evidence>
<evidence type="ECO:0000256" key="2">
    <source>
        <dbReference type="ARBA" id="ARBA00007568"/>
    </source>
</evidence>
<comment type="caution">
    <text evidence="5">The sequence shown here is derived from an EMBL/GenBank/DDBJ whole genome shotgun (WGS) entry which is preliminary data.</text>
</comment>
<protein>
    <submittedName>
        <fullName evidence="5">Glutaredoxin-C14</fullName>
    </submittedName>
</protein>
<organism evidence="5 6">
    <name type="scientific">Hibiscus syriacus</name>
    <name type="common">Rose of Sharon</name>
    <dbReference type="NCBI Taxonomy" id="106335"/>
    <lineage>
        <taxon>Eukaryota</taxon>
        <taxon>Viridiplantae</taxon>
        <taxon>Streptophyta</taxon>
        <taxon>Embryophyta</taxon>
        <taxon>Tracheophyta</taxon>
        <taxon>Spermatophyta</taxon>
        <taxon>Magnoliopsida</taxon>
        <taxon>eudicotyledons</taxon>
        <taxon>Gunneridae</taxon>
        <taxon>Pentapetalae</taxon>
        <taxon>rosids</taxon>
        <taxon>malvids</taxon>
        <taxon>Malvales</taxon>
        <taxon>Malvaceae</taxon>
        <taxon>Malvoideae</taxon>
        <taxon>Hibiscus</taxon>
    </lineage>
</organism>
<keyword evidence="3" id="KW-0963">Cytoplasm</keyword>
<evidence type="ECO:0000256" key="1">
    <source>
        <dbReference type="ARBA" id="ARBA00004496"/>
    </source>
</evidence>
<dbReference type="PANTHER" id="PTHR10168">
    <property type="entry name" value="GLUTAREDOXIN"/>
    <property type="match status" value="1"/>
</dbReference>
<dbReference type="EMBL" id="VEPZ02001330">
    <property type="protein sequence ID" value="KAE8679608.1"/>
    <property type="molecule type" value="Genomic_DNA"/>
</dbReference>
<sequence length="64" mass="6946">MTHEIDQDPEGRVMEKAPTRLGCNVPVAAIFIGGRLVGSMNEVMSLHLSGVLIPLLKPYQTLSN</sequence>
<evidence type="ECO:0000313" key="6">
    <source>
        <dbReference type="Proteomes" id="UP000436088"/>
    </source>
</evidence>
<comment type="similarity">
    <text evidence="2">Belongs to the glutaredoxin family. CC-type subfamily.</text>
</comment>
<dbReference type="AlphaFoldDB" id="A0A6A2XVL9"/>
<evidence type="ECO:0000256" key="3">
    <source>
        <dbReference type="ARBA" id="ARBA00022490"/>
    </source>
</evidence>
<accession>A0A6A2XVL9</accession>
<gene>
    <name evidence="5" type="ORF">F3Y22_tig00111398pilonHSYRG00207</name>
</gene>
<dbReference type="InterPro" id="IPR036249">
    <property type="entry name" value="Thioredoxin-like_sf"/>
</dbReference>
<evidence type="ECO:0000256" key="4">
    <source>
        <dbReference type="ARBA" id="ARBA00023284"/>
    </source>
</evidence>
<dbReference type="Gene3D" id="3.40.30.10">
    <property type="entry name" value="Glutaredoxin"/>
    <property type="match status" value="1"/>
</dbReference>
<dbReference type="InterPro" id="IPR011905">
    <property type="entry name" value="GlrX-like_pln_2"/>
</dbReference>